<organism evidence="9 10">
    <name type="scientific">Dyella choica</name>
    <dbReference type="NCBI Taxonomy" id="1927959"/>
    <lineage>
        <taxon>Bacteria</taxon>
        <taxon>Pseudomonadati</taxon>
        <taxon>Pseudomonadota</taxon>
        <taxon>Gammaproteobacteria</taxon>
        <taxon>Lysobacterales</taxon>
        <taxon>Rhodanobacteraceae</taxon>
        <taxon>Dyella</taxon>
    </lineage>
</organism>
<dbReference type="AlphaFoldDB" id="A0A3S0WSB7"/>
<evidence type="ECO:0000313" key="10">
    <source>
        <dbReference type="Proteomes" id="UP000274358"/>
    </source>
</evidence>
<feature type="transmembrane region" description="Helical" evidence="7">
    <location>
        <begin position="81"/>
        <end position="99"/>
    </location>
</feature>
<comment type="subcellular location">
    <subcellularLocation>
        <location evidence="1">Cell membrane</location>
        <topology evidence="1">Multi-pass membrane protein</topology>
    </subcellularLocation>
</comment>
<sequence length="546" mass="60971">MRKERGHHEWLMHLMVGIGYALAYTALSPLSDAHWNLHTGLQLSFLLLVPYRYWPALLVGEVVPNTVAMLRCIDAFGVEAVAWRCVPPILTIMPALWWCRERLKLFPTRKLVDIKVLMLCVMLASLVRTLYSYTFLLLVHTPAFKAHPIMALGYFIGNTIAVLGVVPMVLMVRLDIQNYGARALARKCIMAPLTADLMVVALPSMLLLTVCILRGGNDMQHIARIAMFLPVAWLTIKHGWRAAVAGGMLAIIATCLLTVSRPDPQLIETQAFIAFTIICLMATGARISAQLLREAKQKQRDANALATARRSLEAHEQRRKQLSTKLEHLALRLHVTNQSLAHTLRSGLFGVDAERYAKHVLEAPEEVYALAESLHPVAWRERGLPAALSQTIGRALDEASIEYRCVITGRGYIRMSQDTLNTVYRSACEAVVCVTSRLTCSSVSLTLRAGETRGHRWLVLVVDGHQNTSRMATAVIRKAEREYIAAKLGAGSLTVSELTELARLFGGQLHHRQRGPQERITILLHDTWPATKEVEHKPEPLQLWVS</sequence>
<evidence type="ECO:0000256" key="4">
    <source>
        <dbReference type="ARBA" id="ARBA00022989"/>
    </source>
</evidence>
<comment type="caution">
    <text evidence="9">The sequence shown here is derived from an EMBL/GenBank/DDBJ whole genome shotgun (WGS) entry which is preliminary data.</text>
</comment>
<keyword evidence="6" id="KW-0175">Coiled coil</keyword>
<accession>A0A3S0WSB7</accession>
<proteinExistence type="predicted"/>
<name>A0A3S0WSB7_9GAMM</name>
<feature type="transmembrane region" description="Helical" evidence="7">
    <location>
        <begin position="243"/>
        <end position="260"/>
    </location>
</feature>
<feature type="transmembrane region" description="Helical" evidence="7">
    <location>
        <begin position="151"/>
        <end position="172"/>
    </location>
</feature>
<evidence type="ECO:0000256" key="2">
    <source>
        <dbReference type="ARBA" id="ARBA00022475"/>
    </source>
</evidence>
<evidence type="ECO:0000256" key="3">
    <source>
        <dbReference type="ARBA" id="ARBA00022692"/>
    </source>
</evidence>
<keyword evidence="3 7" id="KW-0812">Transmembrane</keyword>
<reference evidence="9 10" key="1">
    <citation type="submission" date="2018-12" db="EMBL/GenBank/DDBJ databases">
        <title>Dyella dinghuensis sp. nov. DHOA06 and Dyella choica sp. nov. 4M-K27, isolated from forest soil.</title>
        <authorList>
            <person name="Qiu L.-H."/>
            <person name="Gao Z.-H."/>
        </authorList>
    </citation>
    <scope>NUCLEOTIDE SEQUENCE [LARGE SCALE GENOMIC DNA]</scope>
    <source>
        <strain evidence="9 10">4M-K27</strain>
    </source>
</reference>
<feature type="transmembrane region" description="Helical" evidence="7">
    <location>
        <begin position="111"/>
        <end position="131"/>
    </location>
</feature>
<keyword evidence="2" id="KW-1003">Cell membrane</keyword>
<protein>
    <recommendedName>
        <fullName evidence="8">MASE1 domain-containing protein</fullName>
    </recommendedName>
</protein>
<feature type="transmembrane region" description="Helical" evidence="7">
    <location>
        <begin position="12"/>
        <end position="31"/>
    </location>
</feature>
<dbReference type="Proteomes" id="UP000274358">
    <property type="component" value="Unassembled WGS sequence"/>
</dbReference>
<keyword evidence="4 7" id="KW-1133">Transmembrane helix</keyword>
<dbReference type="GO" id="GO:0005886">
    <property type="term" value="C:plasma membrane"/>
    <property type="evidence" value="ECO:0007669"/>
    <property type="project" value="UniProtKB-SubCell"/>
</dbReference>
<feature type="coiled-coil region" evidence="6">
    <location>
        <begin position="305"/>
        <end position="332"/>
    </location>
</feature>
<feature type="domain" description="MASE1" evidence="8">
    <location>
        <begin position="17"/>
        <end position="290"/>
    </location>
</feature>
<dbReference type="Pfam" id="PF05231">
    <property type="entry name" value="MASE1"/>
    <property type="match status" value="1"/>
</dbReference>
<evidence type="ECO:0000256" key="6">
    <source>
        <dbReference type="SAM" id="Coils"/>
    </source>
</evidence>
<feature type="transmembrane region" description="Helical" evidence="7">
    <location>
        <begin position="193"/>
        <end position="215"/>
    </location>
</feature>
<evidence type="ECO:0000259" key="8">
    <source>
        <dbReference type="Pfam" id="PF05231"/>
    </source>
</evidence>
<evidence type="ECO:0000256" key="7">
    <source>
        <dbReference type="SAM" id="Phobius"/>
    </source>
</evidence>
<keyword evidence="5 7" id="KW-0472">Membrane</keyword>
<evidence type="ECO:0000256" key="5">
    <source>
        <dbReference type="ARBA" id="ARBA00023136"/>
    </source>
</evidence>
<gene>
    <name evidence="9" type="ORF">EKH80_23260</name>
</gene>
<evidence type="ECO:0000256" key="1">
    <source>
        <dbReference type="ARBA" id="ARBA00004651"/>
    </source>
</evidence>
<keyword evidence="10" id="KW-1185">Reference proteome</keyword>
<dbReference type="InterPro" id="IPR007895">
    <property type="entry name" value="MASE1"/>
</dbReference>
<evidence type="ECO:0000313" key="9">
    <source>
        <dbReference type="EMBL" id="RUL68719.1"/>
    </source>
</evidence>
<dbReference type="EMBL" id="RYYV01000044">
    <property type="protein sequence ID" value="RUL68719.1"/>
    <property type="molecule type" value="Genomic_DNA"/>
</dbReference>
<feature type="transmembrane region" description="Helical" evidence="7">
    <location>
        <begin position="272"/>
        <end position="292"/>
    </location>
</feature>